<evidence type="ECO:0000259" key="7">
    <source>
        <dbReference type="Pfam" id="PF01123"/>
    </source>
</evidence>
<name>A0A2T4MCR6_9STAP</name>
<dbReference type="InterPro" id="IPR008992">
    <property type="entry name" value="Enterotoxin"/>
</dbReference>
<evidence type="ECO:0000256" key="3">
    <source>
        <dbReference type="ARBA" id="ARBA00022656"/>
    </source>
</evidence>
<dbReference type="InterPro" id="IPR006126">
    <property type="entry name" value="Staph/Strept_toxin_CS"/>
</dbReference>
<dbReference type="Gene3D" id="3.10.20.120">
    <property type="match status" value="1"/>
</dbReference>
<keyword evidence="4" id="KW-0732">Signal</keyword>
<protein>
    <submittedName>
        <fullName evidence="9">Exotoxin</fullName>
    </submittedName>
</protein>
<dbReference type="InterPro" id="IPR006173">
    <property type="entry name" value="Staph_tox_OB"/>
</dbReference>
<dbReference type="AlphaFoldDB" id="A0A2T4MCR6"/>
<organism evidence="9 10">
    <name type="scientific">Staphylococcus agnetis</name>
    <dbReference type="NCBI Taxonomy" id="985762"/>
    <lineage>
        <taxon>Bacteria</taxon>
        <taxon>Bacillati</taxon>
        <taxon>Bacillota</taxon>
        <taxon>Bacilli</taxon>
        <taxon>Bacillales</taxon>
        <taxon>Staphylococcaceae</taxon>
        <taxon>Staphylococcus</taxon>
    </lineage>
</organism>
<dbReference type="PRINTS" id="PR00279">
    <property type="entry name" value="BACTRLTOXIN"/>
</dbReference>
<keyword evidence="2" id="KW-0766">Superantigen</keyword>
<dbReference type="InterPro" id="IPR013307">
    <property type="entry name" value="Superantigen_bac"/>
</dbReference>
<evidence type="ECO:0000256" key="4">
    <source>
        <dbReference type="ARBA" id="ARBA00022729"/>
    </source>
</evidence>
<evidence type="ECO:0000313" key="10">
    <source>
        <dbReference type="Proteomes" id="UP000646308"/>
    </source>
</evidence>
<dbReference type="GO" id="GO:0005576">
    <property type="term" value="C:extracellular region"/>
    <property type="evidence" value="ECO:0007669"/>
    <property type="project" value="InterPro"/>
</dbReference>
<dbReference type="GO" id="GO:0090729">
    <property type="term" value="F:toxin activity"/>
    <property type="evidence" value="ECO:0007669"/>
    <property type="project" value="UniProtKB-KW"/>
</dbReference>
<keyword evidence="3" id="KW-0800">Toxin</keyword>
<dbReference type="RefSeq" id="WP_107378690.1">
    <property type="nucleotide sequence ID" value="NZ_PZDT01000014.1"/>
</dbReference>
<dbReference type="SUPFAM" id="SSF54334">
    <property type="entry name" value="Superantigen toxins, C-terminal domain"/>
    <property type="match status" value="1"/>
</dbReference>
<comment type="similarity">
    <text evidence="1">Belongs to the staphylococcal/streptococcal toxin family.</text>
</comment>
<gene>
    <name evidence="9" type="ORF">GLV84_02935</name>
</gene>
<evidence type="ECO:0000256" key="1">
    <source>
        <dbReference type="ARBA" id="ARBA00008401"/>
    </source>
</evidence>
<keyword evidence="6" id="KW-1015">Disulfide bond</keyword>
<dbReference type="InterPro" id="IPR006123">
    <property type="entry name" value="Toxin_b-grasp_Staph/Strep"/>
</dbReference>
<comment type="caution">
    <text evidence="9">The sequence shown here is derived from an EMBL/GenBank/DDBJ whole genome shotgun (WGS) entry which is preliminary data.</text>
</comment>
<dbReference type="InterPro" id="IPR016091">
    <property type="entry name" value="SuperAg_toxin_C"/>
</dbReference>
<dbReference type="EMBL" id="WMFL01000045">
    <property type="protein sequence ID" value="NJI01813.1"/>
    <property type="molecule type" value="Genomic_DNA"/>
</dbReference>
<dbReference type="Pfam" id="PF02876">
    <property type="entry name" value="Stap_Strp_tox_C"/>
    <property type="match status" value="1"/>
</dbReference>
<proteinExistence type="inferred from homology"/>
<dbReference type="PRINTS" id="PR01898">
    <property type="entry name" value="SAGSUPRFAMLY"/>
</dbReference>
<accession>A0A2T4MCR6</accession>
<feature type="domain" description="Staphylococcal/Streptococcal toxin OB-fold" evidence="7">
    <location>
        <begin position="74"/>
        <end position="154"/>
    </location>
</feature>
<dbReference type="SUPFAM" id="SSF50203">
    <property type="entry name" value="Bacterial enterotoxins"/>
    <property type="match status" value="1"/>
</dbReference>
<evidence type="ECO:0000256" key="5">
    <source>
        <dbReference type="ARBA" id="ARBA00022861"/>
    </source>
</evidence>
<dbReference type="Gene3D" id="2.40.50.110">
    <property type="match status" value="1"/>
</dbReference>
<evidence type="ECO:0000256" key="2">
    <source>
        <dbReference type="ARBA" id="ARBA00022633"/>
    </source>
</evidence>
<dbReference type="Proteomes" id="UP000646308">
    <property type="component" value="Unassembled WGS sequence"/>
</dbReference>
<dbReference type="PROSITE" id="PS00277">
    <property type="entry name" value="STAPH_STREP_TOXIN_1"/>
    <property type="match status" value="1"/>
</dbReference>
<sequence>MNFKLLEKLLLSALLVVAMTSLFLLNNLIIKNYSVRAATSYGDPDPKSLNKKENVDTKALLNINNDYRDGRYTINKTPLNTTKSLLNFDLLFKSFGWLDTKFEDIKDLRVEFSSKEIASEFKNKNVNVNGIYYQANCQGEHKVPTACMYGGVTNIEGNNVNPAQNIAVSVYQNGVNQKSFLISTDKKQVTAQELDEKARTRVNNDFRLYDREGQIQRGYIKFHSHSDSSKSFYYDLYNIKGHLPDQYLQFYNDNKIINSSDYHIDVYLFTQ</sequence>
<reference evidence="9" key="1">
    <citation type="submission" date="2019-11" db="EMBL/GenBank/DDBJ databases">
        <title>Whole genome comparisons of Staphylococcus agnetis isolates from cattle and chickens.</title>
        <authorList>
            <person name="Rhoads D."/>
            <person name="Shwani A."/>
            <person name="Adkins P."/>
            <person name="Calcutt M."/>
            <person name="Middleton J."/>
        </authorList>
    </citation>
    <scope>NUCLEOTIDE SEQUENCE</scope>
    <source>
        <strain evidence="9">1387</strain>
    </source>
</reference>
<dbReference type="Pfam" id="PF01123">
    <property type="entry name" value="Stap_Strp_toxin"/>
    <property type="match status" value="1"/>
</dbReference>
<feature type="domain" description="Staphylococcal/Streptococcal toxin beta-grasp" evidence="8">
    <location>
        <begin position="165"/>
        <end position="268"/>
    </location>
</feature>
<evidence type="ECO:0000313" key="9">
    <source>
        <dbReference type="EMBL" id="NJI01813.1"/>
    </source>
</evidence>
<dbReference type="InterPro" id="IPR006177">
    <property type="entry name" value="Toxin_bac"/>
</dbReference>
<evidence type="ECO:0000259" key="8">
    <source>
        <dbReference type="Pfam" id="PF02876"/>
    </source>
</evidence>
<keyword evidence="5" id="KW-0260">Enterotoxin</keyword>
<feature type="disulfide bond" evidence="6">
    <location>
        <begin position="137"/>
        <end position="147"/>
    </location>
</feature>
<evidence type="ECO:0000256" key="6">
    <source>
        <dbReference type="PIRSR" id="PIRSR613307-50"/>
    </source>
</evidence>